<dbReference type="RefSeq" id="WP_085127199.1">
    <property type="nucleotide sequence ID" value="NZ_FWZX01000051.1"/>
</dbReference>
<dbReference type="AlphaFoldDB" id="A0A1Y6CR69"/>
<dbReference type="Pfam" id="PF13640">
    <property type="entry name" value="2OG-FeII_Oxy_3"/>
    <property type="match status" value="1"/>
</dbReference>
<keyword evidence="3" id="KW-1185">Reference proteome</keyword>
<sequence length="250" mass="28579">MDSLLAKARPEDLRWQPFPHLVIEQALPAARFEALRARVPGYEAVSWRGNERSNERFPYSARMILRDPAMGAWHDVVRHHVSAAFFREVAALFAEARRRDAPWAERRLGRLEAVETGLLERDDFAAVPVLQDCRIEINTPVRGAASTVRGPHLDLPSRLYSILWYLRAPDDDSRGGDLQLWRWRGQPRDLTRQAIDEAELEPAATIPYAANTLVAFWNTPHALHGVSPRHPTPHQRQYLFVTAEVAEDLF</sequence>
<protein>
    <submittedName>
        <fullName evidence="2">2OG-Fe(II) oxygenase superfamily protein</fullName>
    </submittedName>
</protein>
<evidence type="ECO:0000313" key="3">
    <source>
        <dbReference type="Proteomes" id="UP000192917"/>
    </source>
</evidence>
<gene>
    <name evidence="2" type="ORF">SAMN05428998_1514</name>
</gene>
<reference evidence="2 3" key="1">
    <citation type="submission" date="2017-04" db="EMBL/GenBank/DDBJ databases">
        <authorList>
            <person name="Afonso C.L."/>
            <person name="Miller P.J."/>
            <person name="Scott M.A."/>
            <person name="Spackman E."/>
            <person name="Goraichik I."/>
            <person name="Dimitrov K.M."/>
            <person name="Suarez D.L."/>
            <person name="Swayne D.E."/>
        </authorList>
    </citation>
    <scope>NUCLEOTIDE SEQUENCE [LARGE SCALE GENOMIC DNA]</scope>
    <source>
        <strain evidence="2 3">USBA 355</strain>
    </source>
</reference>
<organism evidence="2 3">
    <name type="scientific">Tistlia consotensis USBA 355</name>
    <dbReference type="NCBI Taxonomy" id="560819"/>
    <lineage>
        <taxon>Bacteria</taxon>
        <taxon>Pseudomonadati</taxon>
        <taxon>Pseudomonadota</taxon>
        <taxon>Alphaproteobacteria</taxon>
        <taxon>Rhodospirillales</taxon>
        <taxon>Rhodovibrionaceae</taxon>
        <taxon>Tistlia</taxon>
    </lineage>
</organism>
<dbReference type="Proteomes" id="UP000192917">
    <property type="component" value="Unassembled WGS sequence"/>
</dbReference>
<dbReference type="EMBL" id="FWZX01000051">
    <property type="protein sequence ID" value="SMF83734.1"/>
    <property type="molecule type" value="Genomic_DNA"/>
</dbReference>
<dbReference type="Gene3D" id="2.60.120.620">
    <property type="entry name" value="q2cbj1_9rhob like domain"/>
    <property type="match status" value="1"/>
</dbReference>
<evidence type="ECO:0000313" key="2">
    <source>
        <dbReference type="EMBL" id="SMF83734.1"/>
    </source>
</evidence>
<proteinExistence type="predicted"/>
<dbReference type="InterPro" id="IPR044862">
    <property type="entry name" value="Pro_4_hyd_alph_FE2OG_OXY"/>
</dbReference>
<accession>A0A1Y6CR69</accession>
<evidence type="ECO:0000259" key="1">
    <source>
        <dbReference type="Pfam" id="PF13640"/>
    </source>
</evidence>
<name>A0A1Y6CR69_9PROT</name>
<dbReference type="STRING" id="560819.SAMN05428998_1514"/>
<feature type="domain" description="Prolyl 4-hydroxylase alpha subunit Fe(2+) 2OG dioxygenase" evidence="1">
    <location>
        <begin position="151"/>
        <end position="230"/>
    </location>
</feature>